<dbReference type="RefSeq" id="WP_220388407.1">
    <property type="nucleotide sequence ID" value="NZ_FORT01000003.1"/>
</dbReference>
<feature type="compositionally biased region" description="Polar residues" evidence="2">
    <location>
        <begin position="26"/>
        <end position="39"/>
    </location>
</feature>
<evidence type="ECO:0000313" key="3">
    <source>
        <dbReference type="EMBL" id="SFJ41752.1"/>
    </source>
</evidence>
<dbReference type="PANTHER" id="PTHR30006:SF2">
    <property type="entry name" value="ABC TRANSPORTER SUBSTRATE-BINDING PROTEIN"/>
    <property type="match status" value="1"/>
</dbReference>
<dbReference type="AlphaFoldDB" id="A0A1I3R7J2"/>
<protein>
    <submittedName>
        <fullName evidence="3">Iron(III) transport system substrate-binding protein</fullName>
    </submittedName>
</protein>
<dbReference type="Gene3D" id="3.40.190.10">
    <property type="entry name" value="Periplasmic binding protein-like II"/>
    <property type="match status" value="2"/>
</dbReference>
<dbReference type="EMBL" id="FORT01000003">
    <property type="protein sequence ID" value="SFJ41752.1"/>
    <property type="molecule type" value="Genomic_DNA"/>
</dbReference>
<dbReference type="InterPro" id="IPR026045">
    <property type="entry name" value="Ferric-bd"/>
</dbReference>
<dbReference type="GO" id="GO:0030288">
    <property type="term" value="C:outer membrane-bounded periplasmic space"/>
    <property type="evidence" value="ECO:0007669"/>
    <property type="project" value="TreeGrafter"/>
</dbReference>
<dbReference type="GO" id="GO:0015888">
    <property type="term" value="P:thiamine transport"/>
    <property type="evidence" value="ECO:0007669"/>
    <property type="project" value="TreeGrafter"/>
</dbReference>
<dbReference type="CDD" id="cd13544">
    <property type="entry name" value="PBP2_Fbp_like_1"/>
    <property type="match status" value="1"/>
</dbReference>
<dbReference type="STRING" id="1884381.SAMN05518846_103297"/>
<dbReference type="GO" id="GO:0030975">
    <property type="term" value="F:thiamine binding"/>
    <property type="evidence" value="ECO:0007669"/>
    <property type="project" value="TreeGrafter"/>
</dbReference>
<dbReference type="PIRSF" id="PIRSF002825">
    <property type="entry name" value="CfbpA"/>
    <property type="match status" value="1"/>
</dbReference>
<accession>A0A1I3R7J2</accession>
<organism evidence="3 4">
    <name type="scientific">Brevibacillus centrosporus</name>
    <dbReference type="NCBI Taxonomy" id="54910"/>
    <lineage>
        <taxon>Bacteria</taxon>
        <taxon>Bacillati</taxon>
        <taxon>Bacillota</taxon>
        <taxon>Bacilli</taxon>
        <taxon>Bacillales</taxon>
        <taxon>Paenibacillaceae</taxon>
        <taxon>Brevibacillus</taxon>
    </lineage>
</organism>
<reference evidence="4" key="1">
    <citation type="submission" date="2016-10" db="EMBL/GenBank/DDBJ databases">
        <authorList>
            <person name="Varghese N."/>
            <person name="Submissions S."/>
        </authorList>
    </citation>
    <scope>NUCLEOTIDE SEQUENCE [LARGE SCALE GENOMIC DNA]</scope>
    <source>
        <strain evidence="4">OK042</strain>
    </source>
</reference>
<proteinExistence type="predicted"/>
<dbReference type="GO" id="GO:0030976">
    <property type="term" value="F:thiamine pyrophosphate binding"/>
    <property type="evidence" value="ECO:0007669"/>
    <property type="project" value="TreeGrafter"/>
</dbReference>
<keyword evidence="4" id="KW-1185">Reference proteome</keyword>
<keyword evidence="1" id="KW-0732">Signal</keyword>
<dbReference type="SUPFAM" id="SSF53850">
    <property type="entry name" value="Periplasmic binding protein-like II"/>
    <property type="match status" value="1"/>
</dbReference>
<name>A0A1I3R7J2_9BACL</name>
<dbReference type="Proteomes" id="UP000198915">
    <property type="component" value="Unassembled WGS sequence"/>
</dbReference>
<dbReference type="Pfam" id="PF13343">
    <property type="entry name" value="SBP_bac_6"/>
    <property type="match status" value="1"/>
</dbReference>
<dbReference type="PROSITE" id="PS51257">
    <property type="entry name" value="PROKAR_LIPOPROTEIN"/>
    <property type="match status" value="1"/>
</dbReference>
<evidence type="ECO:0000313" key="4">
    <source>
        <dbReference type="Proteomes" id="UP000198915"/>
    </source>
</evidence>
<evidence type="ECO:0000256" key="2">
    <source>
        <dbReference type="SAM" id="MobiDB-lite"/>
    </source>
</evidence>
<sequence>MKKWVSTVGSLMMATTLGLVGCSSGTQAPRQEAGGTSQVASTPASAAPAAPASKNLTIYTAYPEQEAVVYIDEFKKATGIEAKFVRLSAGETLVRLQAEKGNPQASIWYGGPSDTFIAAAKEGLLEKYKPQNADKIPENFQDKDGYWSPVYVGALGFAVNSDWLKKSGIPAPESWDDLLKPEYKGNVTMAHPGSSGTSYTVLATLVQIMGEDKAFDYFKKLNENIRQYTKSGSAPAKQAGLGETGVGISFAHDILAPKNEGYPLTLSFPKEGTGYEVGAVALIKNGPADEVENAKKFIDWAITKEAQDLYETSKSFRLPVNPDATVPEGATKLTDLKVINYDAVWAGENRDALVKKFESQVRGKEGVK</sequence>
<dbReference type="PANTHER" id="PTHR30006">
    <property type="entry name" value="THIAMINE-BINDING PERIPLASMIC PROTEIN-RELATED"/>
    <property type="match status" value="1"/>
</dbReference>
<feature type="region of interest" description="Disordered" evidence="2">
    <location>
        <begin position="26"/>
        <end position="47"/>
    </location>
</feature>
<gene>
    <name evidence="3" type="ORF">SAMN05518846_103297</name>
</gene>
<evidence type="ECO:0000256" key="1">
    <source>
        <dbReference type="ARBA" id="ARBA00022729"/>
    </source>
</evidence>